<evidence type="ECO:0000313" key="2">
    <source>
        <dbReference type="EMBL" id="MDQ0515488.1"/>
    </source>
</evidence>
<evidence type="ECO:0000313" key="3">
    <source>
        <dbReference type="Proteomes" id="UP001223743"/>
    </source>
</evidence>
<feature type="region of interest" description="Disordered" evidence="1">
    <location>
        <begin position="38"/>
        <end position="82"/>
    </location>
</feature>
<reference evidence="2 3" key="1">
    <citation type="submission" date="2023-07" db="EMBL/GenBank/DDBJ databases">
        <title>Genomic Encyclopedia of Type Strains, Phase IV (KMG-IV): sequencing the most valuable type-strain genomes for metagenomic binning, comparative biology and taxonomic classification.</title>
        <authorList>
            <person name="Goeker M."/>
        </authorList>
    </citation>
    <scope>NUCLEOTIDE SEQUENCE [LARGE SCALE GENOMIC DNA]</scope>
    <source>
        <strain evidence="2 3">B1-1</strain>
    </source>
</reference>
<dbReference type="Pfam" id="PF11154">
    <property type="entry name" value="DUF2934"/>
    <property type="match status" value="1"/>
</dbReference>
<protein>
    <recommendedName>
        <fullName evidence="4">DUF2934 domain-containing protein</fullName>
    </recommendedName>
</protein>
<dbReference type="EMBL" id="JAUSWJ010000001">
    <property type="protein sequence ID" value="MDQ0515488.1"/>
    <property type="molecule type" value="Genomic_DNA"/>
</dbReference>
<dbReference type="RefSeq" id="WP_266280948.1">
    <property type="nucleotide sequence ID" value="NZ_JAPKNF010000001.1"/>
</dbReference>
<dbReference type="Proteomes" id="UP001223743">
    <property type="component" value="Unassembled WGS sequence"/>
</dbReference>
<evidence type="ECO:0000256" key="1">
    <source>
        <dbReference type="SAM" id="MobiDB-lite"/>
    </source>
</evidence>
<proteinExistence type="predicted"/>
<name>A0ABU0M3S2_9HYPH</name>
<accession>A0ABU0M3S2</accession>
<sequence>MADLEERVRERAYHLWLAAGSPEGRAEEFWAEAEQIEGGHVEPEMPPAGPHARPDLVNQDATIGSGMMPDAEDEDGNQGPTG</sequence>
<keyword evidence="3" id="KW-1185">Reference proteome</keyword>
<evidence type="ECO:0008006" key="4">
    <source>
        <dbReference type="Google" id="ProtNLM"/>
    </source>
</evidence>
<organism evidence="2 3">
    <name type="scientific">Kaistia geumhonensis</name>
    <dbReference type="NCBI Taxonomy" id="410839"/>
    <lineage>
        <taxon>Bacteria</taxon>
        <taxon>Pseudomonadati</taxon>
        <taxon>Pseudomonadota</taxon>
        <taxon>Alphaproteobacteria</taxon>
        <taxon>Hyphomicrobiales</taxon>
        <taxon>Kaistiaceae</taxon>
        <taxon>Kaistia</taxon>
    </lineage>
</organism>
<comment type="caution">
    <text evidence="2">The sequence shown here is derived from an EMBL/GenBank/DDBJ whole genome shotgun (WGS) entry which is preliminary data.</text>
</comment>
<dbReference type="InterPro" id="IPR021327">
    <property type="entry name" value="DUF2934"/>
</dbReference>
<gene>
    <name evidence="2" type="ORF">QO015_001101</name>
</gene>